<keyword evidence="3" id="KW-0732">Signal</keyword>
<dbReference type="EMBL" id="LANI01000003">
    <property type="protein sequence ID" value="KKJ78073.1"/>
    <property type="molecule type" value="Genomic_DNA"/>
</dbReference>
<feature type="domain" description="Solute-binding protein family 3/N-terminal" evidence="5">
    <location>
        <begin position="42"/>
        <end position="283"/>
    </location>
</feature>
<keyword evidence="4" id="KW-0472">Membrane</keyword>
<dbReference type="PANTHER" id="PTHR35936:SF32">
    <property type="entry name" value="MEMBRANE-BOUND LYTIC MUREIN TRANSGLYCOSYLASE F"/>
    <property type="match status" value="1"/>
</dbReference>
<organism evidence="6 7">
    <name type="scientific">Kiloniella litopenaei</name>
    <dbReference type="NCBI Taxonomy" id="1549748"/>
    <lineage>
        <taxon>Bacteria</taxon>
        <taxon>Pseudomonadati</taxon>
        <taxon>Pseudomonadota</taxon>
        <taxon>Alphaproteobacteria</taxon>
        <taxon>Rhodospirillales</taxon>
        <taxon>Kiloniellaceae</taxon>
        <taxon>Kiloniella</taxon>
    </lineage>
</organism>
<sequence length="468" mass="53069">MLGFFCIFSLFVQEGASAAPSLLIESGEGYVGDLDSLVEKRTIRVLVNYSPTNFFIVDGKPRGFEYDLMEEFRQSLKRQIPKDKWPIVFIYKPVAFGDLLPLLEAGYGDIAVGGLTITEERKEKIDFTKPYLRDVAESIVGRSDLPKIQRLEDLAGKSIFVNPESSFAEHLAVVNEDFDRRGLEPIKIIPANLKLTDEDILQMVNSGIVDFTVADLHVAENWAQILPNLRVYDQITIHDNGRLAWAIRQNSPQLMTAINKSMKSVKKGSLLGNIYFKKYFEQTKWIENPLRRREAKKLKTKRKLFEKYGQEYGIDWLALAALGYQESRLDQSVKSDAGAVGIMQVLPTTAAGKPISINNVDDIDGNIHAGTKYLAHLRDTYFNDPEIADDDRLDFMLAAYNAGPNKVRRMREQAAKEGLNPNKWFSNVEQIARKVIGRETVDYVANITKYYSAYRLAFDYHVSDLADD</sequence>
<evidence type="ECO:0000256" key="3">
    <source>
        <dbReference type="ARBA" id="ARBA00022729"/>
    </source>
</evidence>
<keyword evidence="4" id="KW-0998">Cell outer membrane</keyword>
<dbReference type="GO" id="GO:0009279">
    <property type="term" value="C:cell outer membrane"/>
    <property type="evidence" value="ECO:0007669"/>
    <property type="project" value="UniProtKB-SubCell"/>
</dbReference>
<dbReference type="STRING" id="1549748.WH95_05715"/>
<dbReference type="SMART" id="SM00062">
    <property type="entry name" value="PBPb"/>
    <property type="match status" value="1"/>
</dbReference>
<evidence type="ECO:0000256" key="4">
    <source>
        <dbReference type="ARBA" id="ARBA00023237"/>
    </source>
</evidence>
<dbReference type="AlphaFoldDB" id="A0A0M2RES5"/>
<keyword evidence="7" id="KW-1185">Reference proteome</keyword>
<evidence type="ECO:0000313" key="7">
    <source>
        <dbReference type="Proteomes" id="UP000034491"/>
    </source>
</evidence>
<proteinExistence type="inferred from homology"/>
<dbReference type="Pfam" id="PF01464">
    <property type="entry name" value="SLT"/>
    <property type="match status" value="1"/>
</dbReference>
<evidence type="ECO:0000313" key="6">
    <source>
        <dbReference type="EMBL" id="KKJ78073.1"/>
    </source>
</evidence>
<name>A0A0M2RES5_9PROT</name>
<dbReference type="SUPFAM" id="SSF53955">
    <property type="entry name" value="Lysozyme-like"/>
    <property type="match status" value="1"/>
</dbReference>
<dbReference type="Gene3D" id="1.10.530.10">
    <property type="match status" value="1"/>
</dbReference>
<evidence type="ECO:0000256" key="2">
    <source>
        <dbReference type="ARBA" id="ARBA00009387"/>
    </source>
</evidence>
<reference evidence="6 7" key="1">
    <citation type="submission" date="2015-03" db="EMBL/GenBank/DDBJ databases">
        <title>Genome sequence of Kiloniella sp. P1-1, isolated from the gut microflora of Pacific white shrimp, Penaeus vannamei.</title>
        <authorList>
            <person name="Shao Z."/>
            <person name="Wang L."/>
            <person name="Li X."/>
        </authorList>
    </citation>
    <scope>NUCLEOTIDE SEQUENCE [LARGE SCALE GENOMIC DNA]</scope>
    <source>
        <strain evidence="6 7">P1-1</strain>
    </source>
</reference>
<gene>
    <name evidence="6" type="ORF">WH95_05715</name>
</gene>
<evidence type="ECO:0000256" key="1">
    <source>
        <dbReference type="ARBA" id="ARBA00004339"/>
    </source>
</evidence>
<dbReference type="GO" id="GO:0008933">
    <property type="term" value="F:peptidoglycan lytic transglycosylase activity"/>
    <property type="evidence" value="ECO:0007669"/>
    <property type="project" value="TreeGrafter"/>
</dbReference>
<dbReference type="PATRIC" id="fig|1549748.8.peg.2634"/>
<dbReference type="InterPro" id="IPR001638">
    <property type="entry name" value="Solute-binding_3/MltF_N"/>
</dbReference>
<dbReference type="InterPro" id="IPR008258">
    <property type="entry name" value="Transglycosylase_SLT_dom_1"/>
</dbReference>
<protein>
    <recommendedName>
        <fullName evidence="5">Solute-binding protein family 3/N-terminal domain-containing protein</fullName>
    </recommendedName>
</protein>
<dbReference type="GO" id="GO:0009253">
    <property type="term" value="P:peptidoglycan catabolic process"/>
    <property type="evidence" value="ECO:0007669"/>
    <property type="project" value="TreeGrafter"/>
</dbReference>
<dbReference type="CDD" id="cd13403">
    <property type="entry name" value="MLTF-like"/>
    <property type="match status" value="1"/>
</dbReference>
<comment type="similarity">
    <text evidence="2">Belongs to the virb1 family.</text>
</comment>
<dbReference type="PANTHER" id="PTHR35936">
    <property type="entry name" value="MEMBRANE-BOUND LYTIC MUREIN TRANSGLYCOSYLASE F"/>
    <property type="match status" value="1"/>
</dbReference>
<comment type="caution">
    <text evidence="6">The sequence shown here is derived from an EMBL/GenBank/DDBJ whole genome shotgun (WGS) entry which is preliminary data.</text>
</comment>
<dbReference type="CDD" id="cd01009">
    <property type="entry name" value="PBP2_YfhD_N"/>
    <property type="match status" value="1"/>
</dbReference>
<accession>A0A0M2RES5</accession>
<dbReference type="Pfam" id="PF00497">
    <property type="entry name" value="SBP_bac_3"/>
    <property type="match status" value="1"/>
</dbReference>
<dbReference type="InterPro" id="IPR023346">
    <property type="entry name" value="Lysozyme-like_dom_sf"/>
</dbReference>
<dbReference type="SUPFAM" id="SSF53850">
    <property type="entry name" value="Periplasmic binding protein-like II"/>
    <property type="match status" value="1"/>
</dbReference>
<evidence type="ECO:0000259" key="5">
    <source>
        <dbReference type="SMART" id="SM00062"/>
    </source>
</evidence>
<dbReference type="Proteomes" id="UP000034491">
    <property type="component" value="Unassembled WGS sequence"/>
</dbReference>
<dbReference type="Gene3D" id="3.40.190.10">
    <property type="entry name" value="Periplasmic binding protein-like II"/>
    <property type="match status" value="2"/>
</dbReference>
<comment type="subcellular location">
    <subcellularLocation>
        <location evidence="1">Cell outer membrane</location>
        <topology evidence="1">Peripheral membrane protein</topology>
    </subcellularLocation>
</comment>